<dbReference type="HOGENOM" id="CLU_1657393_0_0_11"/>
<organism evidence="1 2">
    <name type="scientific">Bifidobacterium adolescentis (strain ATCC 15703 / DSM 20083 / NCTC 11814 / E194a)</name>
    <dbReference type="NCBI Taxonomy" id="367928"/>
    <lineage>
        <taxon>Bacteria</taxon>
        <taxon>Bacillati</taxon>
        <taxon>Actinomycetota</taxon>
        <taxon>Actinomycetes</taxon>
        <taxon>Bifidobacteriales</taxon>
        <taxon>Bifidobacteriaceae</taxon>
        <taxon>Bifidobacterium</taxon>
    </lineage>
</organism>
<evidence type="ECO:0000313" key="2">
    <source>
        <dbReference type="Proteomes" id="UP000008702"/>
    </source>
</evidence>
<keyword evidence="2" id="KW-1185">Reference proteome</keyword>
<gene>
    <name evidence="1" type="ordered locus">BAD_0416</name>
</gene>
<dbReference type="AlphaFoldDB" id="A1A0G4"/>
<dbReference type="Proteomes" id="UP000008702">
    <property type="component" value="Chromosome"/>
</dbReference>
<dbReference type="EMBL" id="AP009256">
    <property type="protein sequence ID" value="BAF39197.1"/>
    <property type="molecule type" value="Genomic_DNA"/>
</dbReference>
<sequence length="159" mass="16762">MVNKLSQCCVPSLRNVGIPAFCVCRSTENRTCSPCCGALPARLVADESQVCCELIEAKCFRTVSIRKVPSPIIPYPVYTAVVGRLCGNGSVPPYVVGGDGGLLRRSPSLGVSVCLCARDGTELRCRRREGSPGVVPVGAVAVILRGEIGFSRTGYVSTV</sequence>
<dbReference type="KEGG" id="bad:BAD_0416"/>
<protein>
    <submittedName>
        <fullName evidence="1">Uncharacterized protein</fullName>
    </submittedName>
</protein>
<proteinExistence type="predicted"/>
<reference evidence="1 2" key="1">
    <citation type="submission" date="2006-12" db="EMBL/GenBank/DDBJ databases">
        <title>Bifidobacterium adolescentis complete genome sequence.</title>
        <authorList>
            <person name="Suzuki T."/>
            <person name="Tsuda Y."/>
            <person name="Kanou N."/>
            <person name="Inoue T."/>
            <person name="Kumazaki K."/>
            <person name="Nagano S."/>
            <person name="Hirai S."/>
            <person name="Tanaka K."/>
            <person name="Watanabe K."/>
        </authorList>
    </citation>
    <scope>NUCLEOTIDE SEQUENCE [LARGE SCALE GENOMIC DNA]</scope>
    <source>
        <strain evidence="2">ATCC 15703 / DSM 20083 / NCTC 11814 / E194a</strain>
    </source>
</reference>
<accession>A1A0G4</accession>
<evidence type="ECO:0000313" key="1">
    <source>
        <dbReference type="EMBL" id="BAF39197.1"/>
    </source>
</evidence>
<name>A1A0G4_BIFAA</name>
<dbReference type="STRING" id="367928.BAD_0416"/>